<evidence type="ECO:0000256" key="1">
    <source>
        <dbReference type="ARBA" id="ARBA00003847"/>
    </source>
</evidence>
<dbReference type="EMBL" id="MU069509">
    <property type="protein sequence ID" value="KAF5840584.1"/>
    <property type="molecule type" value="Genomic_DNA"/>
</dbReference>
<evidence type="ECO:0000313" key="9">
    <source>
        <dbReference type="Proteomes" id="UP000815325"/>
    </source>
</evidence>
<evidence type="ECO:0000256" key="5">
    <source>
        <dbReference type="ARBA" id="ARBA00023065"/>
    </source>
</evidence>
<evidence type="ECO:0000256" key="7">
    <source>
        <dbReference type="SAM" id="Coils"/>
    </source>
</evidence>
<comment type="similarity">
    <text evidence="2 6">Belongs to the V-ATPase G subunit family.</text>
</comment>
<comment type="function">
    <text evidence="6">Subunit of the V1 complex of vacuolar(H+)-ATPase (V-ATPase), a multisubunit enzyme composed of a peripheral complex (V1) that hydrolyzes ATP and a membrane integral complex (V0) that translocates protons. V-ATPase is responsible for acidifying and maintaining the pH of intracellular compartments and in some cell types, is targeted to the plasma membrane, where it is responsible for acidifying the extracellular environment.</text>
</comment>
<keyword evidence="9" id="KW-1185">Reference proteome</keyword>
<comment type="subunit">
    <text evidence="6">V-ATPase is a heteromultimeric enzyme made up of two complexes: the ATP-hydrolytic V1 complex and the proton translocation V0 complex.</text>
</comment>
<dbReference type="PANTHER" id="PTHR12713">
    <property type="entry name" value="VACUOLAR ATP SYNTHASE SUBUNIT G"/>
    <property type="match status" value="1"/>
</dbReference>
<evidence type="ECO:0000313" key="8">
    <source>
        <dbReference type="EMBL" id="KAF5840584.1"/>
    </source>
</evidence>
<proteinExistence type="inferred from homology"/>
<organism evidence="8 9">
    <name type="scientific">Dunaliella salina</name>
    <name type="common">Green alga</name>
    <name type="synonym">Protococcus salinus</name>
    <dbReference type="NCBI Taxonomy" id="3046"/>
    <lineage>
        <taxon>Eukaryota</taxon>
        <taxon>Viridiplantae</taxon>
        <taxon>Chlorophyta</taxon>
        <taxon>core chlorophytes</taxon>
        <taxon>Chlorophyceae</taxon>
        <taxon>CS clade</taxon>
        <taxon>Chlamydomonadales</taxon>
        <taxon>Dunaliellaceae</taxon>
        <taxon>Dunaliella</taxon>
    </lineage>
</organism>
<dbReference type="Pfam" id="PF03179">
    <property type="entry name" value="V-ATPase_G"/>
    <property type="match status" value="1"/>
</dbReference>
<accession>A0ABQ7H156</accession>
<keyword evidence="8" id="KW-0812">Transmembrane</keyword>
<dbReference type="Proteomes" id="UP000815325">
    <property type="component" value="Unassembled WGS sequence"/>
</dbReference>
<comment type="function">
    <text evidence="1">Catalytic subunit of the peripheral V1 complex of vacuolar ATPase (V-ATPase). V-ATPase is responsible for acidifying a variety of intracellular compartments in eukaryotic cells.</text>
</comment>
<keyword evidence="3 6" id="KW-0813">Transport</keyword>
<dbReference type="Gene3D" id="1.20.5.2950">
    <property type="match status" value="1"/>
</dbReference>
<evidence type="ECO:0000256" key="3">
    <source>
        <dbReference type="ARBA" id="ARBA00022448"/>
    </source>
</evidence>
<name>A0ABQ7H156_DUNSA</name>
<keyword evidence="4 6" id="KW-0375">Hydrogen ion transport</keyword>
<evidence type="ECO:0000256" key="4">
    <source>
        <dbReference type="ARBA" id="ARBA00022781"/>
    </source>
</evidence>
<dbReference type="PANTHER" id="PTHR12713:SF11">
    <property type="entry name" value="V-TYPE PROTON ATPASE SUBUNIT G"/>
    <property type="match status" value="1"/>
</dbReference>
<gene>
    <name evidence="8" type="ORF">DUNSADRAFT_16247</name>
</gene>
<dbReference type="NCBIfam" id="TIGR01147">
    <property type="entry name" value="V_ATP_synt_G"/>
    <property type="match status" value="1"/>
</dbReference>
<evidence type="ECO:0000256" key="2">
    <source>
        <dbReference type="ARBA" id="ARBA00010066"/>
    </source>
</evidence>
<protein>
    <recommendedName>
        <fullName evidence="6">V-type proton ATPase subunit G</fullName>
    </recommendedName>
</protein>
<dbReference type="InterPro" id="IPR005124">
    <property type="entry name" value="V-ATPase_G"/>
</dbReference>
<evidence type="ECO:0000256" key="6">
    <source>
        <dbReference type="RuleBase" id="RU364019"/>
    </source>
</evidence>
<sequence>MQVSAGADGIQKLLAAEQEAQRIVLEARRVKQERLREAKTEAEKEITAYRAEREGLYQKKVSEGSSGSHATLQRLTQETGVEVAKVQDDVKAKKQQVVDMLYEHVVNVQFT</sequence>
<keyword evidence="7" id="KW-0175">Coiled coil</keyword>
<keyword evidence="5 6" id="KW-0406">Ion transport</keyword>
<comment type="caution">
    <text evidence="8">The sequence shown here is derived from an EMBL/GenBank/DDBJ whole genome shotgun (WGS) entry which is preliminary data.</text>
</comment>
<reference evidence="8" key="1">
    <citation type="submission" date="2017-08" db="EMBL/GenBank/DDBJ databases">
        <authorList>
            <person name="Polle J.E."/>
            <person name="Barry K."/>
            <person name="Cushman J."/>
            <person name="Schmutz J."/>
            <person name="Tran D."/>
            <person name="Hathwaick L.T."/>
            <person name="Yim W.C."/>
            <person name="Jenkins J."/>
            <person name="Mckie-Krisberg Z.M."/>
            <person name="Prochnik S."/>
            <person name="Lindquist E."/>
            <person name="Dockter R.B."/>
            <person name="Adam C."/>
            <person name="Molina H."/>
            <person name="Bunkerborg J."/>
            <person name="Jin E."/>
            <person name="Buchheim M."/>
            <person name="Magnuson J."/>
        </authorList>
    </citation>
    <scope>NUCLEOTIDE SEQUENCE</scope>
    <source>
        <strain evidence="8">CCAP 19/18</strain>
    </source>
</reference>
<feature type="coiled-coil region" evidence="7">
    <location>
        <begin position="13"/>
        <end position="59"/>
    </location>
</feature>
<keyword evidence="8" id="KW-0472">Membrane</keyword>